<feature type="non-terminal residue" evidence="1">
    <location>
        <position position="52"/>
    </location>
</feature>
<keyword evidence="2" id="KW-1185">Reference proteome</keyword>
<evidence type="ECO:0000313" key="2">
    <source>
        <dbReference type="Proteomes" id="UP000823775"/>
    </source>
</evidence>
<sequence length="52" mass="6024">MSRKSFTLPALSPLISWNMLRPMTYDMKMIAASEGSENIFRRRNIQTNSMSI</sequence>
<organism evidence="1 2">
    <name type="scientific">Datura stramonium</name>
    <name type="common">Jimsonweed</name>
    <name type="synonym">Common thornapple</name>
    <dbReference type="NCBI Taxonomy" id="4076"/>
    <lineage>
        <taxon>Eukaryota</taxon>
        <taxon>Viridiplantae</taxon>
        <taxon>Streptophyta</taxon>
        <taxon>Embryophyta</taxon>
        <taxon>Tracheophyta</taxon>
        <taxon>Spermatophyta</taxon>
        <taxon>Magnoliopsida</taxon>
        <taxon>eudicotyledons</taxon>
        <taxon>Gunneridae</taxon>
        <taxon>Pentapetalae</taxon>
        <taxon>asterids</taxon>
        <taxon>lamiids</taxon>
        <taxon>Solanales</taxon>
        <taxon>Solanaceae</taxon>
        <taxon>Solanoideae</taxon>
        <taxon>Datureae</taxon>
        <taxon>Datura</taxon>
    </lineage>
</organism>
<comment type="caution">
    <text evidence="1">The sequence shown here is derived from an EMBL/GenBank/DDBJ whole genome shotgun (WGS) entry which is preliminary data.</text>
</comment>
<proteinExistence type="predicted"/>
<name>A0ABS8WQH9_DATST</name>
<evidence type="ECO:0000313" key="1">
    <source>
        <dbReference type="EMBL" id="MCE3052244.1"/>
    </source>
</evidence>
<dbReference type="EMBL" id="JACEIK010009346">
    <property type="protein sequence ID" value="MCE3052244.1"/>
    <property type="molecule type" value="Genomic_DNA"/>
</dbReference>
<accession>A0ABS8WQH9</accession>
<dbReference type="Proteomes" id="UP000823775">
    <property type="component" value="Unassembled WGS sequence"/>
</dbReference>
<reference evidence="1 2" key="1">
    <citation type="journal article" date="2021" name="BMC Genomics">
        <title>Datura genome reveals duplications of psychoactive alkaloid biosynthetic genes and high mutation rate following tissue culture.</title>
        <authorList>
            <person name="Rajewski A."/>
            <person name="Carter-House D."/>
            <person name="Stajich J."/>
            <person name="Litt A."/>
        </authorList>
    </citation>
    <scope>NUCLEOTIDE SEQUENCE [LARGE SCALE GENOMIC DNA]</scope>
    <source>
        <strain evidence="1">AR-01</strain>
    </source>
</reference>
<protein>
    <submittedName>
        <fullName evidence="1">Uncharacterized protein</fullName>
    </submittedName>
</protein>
<gene>
    <name evidence="1" type="ORF">HAX54_051978</name>
</gene>